<evidence type="ECO:0000313" key="4">
    <source>
        <dbReference type="Proteomes" id="UP000277579"/>
    </source>
</evidence>
<evidence type="ECO:0000259" key="2">
    <source>
        <dbReference type="Pfam" id="PF18962"/>
    </source>
</evidence>
<comment type="caution">
    <text evidence="3">The sequence shown here is derived from an EMBL/GenBank/DDBJ whole genome shotgun (WGS) entry which is preliminary data.</text>
</comment>
<dbReference type="Proteomes" id="UP000277579">
    <property type="component" value="Unassembled WGS sequence"/>
</dbReference>
<organism evidence="3 4">
    <name type="scientific">Flavobacterium endophyticum</name>
    <dbReference type="NCBI Taxonomy" id="1540163"/>
    <lineage>
        <taxon>Bacteria</taxon>
        <taxon>Pseudomonadati</taxon>
        <taxon>Bacteroidota</taxon>
        <taxon>Flavobacteriia</taxon>
        <taxon>Flavobacteriales</taxon>
        <taxon>Flavobacteriaceae</taxon>
        <taxon>Flavobacterium</taxon>
    </lineage>
</organism>
<dbReference type="InterPro" id="IPR026444">
    <property type="entry name" value="Secre_tail"/>
</dbReference>
<keyword evidence="4" id="KW-1185">Reference proteome</keyword>
<protein>
    <submittedName>
        <fullName evidence="3">Putative secreted protein (Por secretion system target)</fullName>
    </submittedName>
</protein>
<dbReference type="AlphaFoldDB" id="A0A495MG90"/>
<dbReference type="OrthoDB" id="1447704at2"/>
<keyword evidence="1" id="KW-0732">Signal</keyword>
<dbReference type="EMBL" id="RBLC01000002">
    <property type="protein sequence ID" value="RKS23339.1"/>
    <property type="molecule type" value="Genomic_DNA"/>
</dbReference>
<feature type="domain" description="Secretion system C-terminal sorting" evidence="2">
    <location>
        <begin position="1185"/>
        <end position="1247"/>
    </location>
</feature>
<evidence type="ECO:0000256" key="1">
    <source>
        <dbReference type="ARBA" id="ARBA00022729"/>
    </source>
</evidence>
<evidence type="ECO:0000313" key="3">
    <source>
        <dbReference type="EMBL" id="RKS23339.1"/>
    </source>
</evidence>
<accession>A0A495MG90</accession>
<proteinExistence type="predicted"/>
<name>A0A495MG90_9FLAO</name>
<dbReference type="Pfam" id="PF18962">
    <property type="entry name" value="Por_Secre_tail"/>
    <property type="match status" value="1"/>
</dbReference>
<gene>
    <name evidence="3" type="ORF">CLV94_2246</name>
</gene>
<reference evidence="3 4" key="1">
    <citation type="submission" date="2018-10" db="EMBL/GenBank/DDBJ databases">
        <title>Genomic Encyclopedia of Archaeal and Bacterial Type Strains, Phase II (KMG-II): from individual species to whole genera.</title>
        <authorList>
            <person name="Goeker M."/>
        </authorList>
    </citation>
    <scope>NUCLEOTIDE SEQUENCE [LARGE SCALE GENOMIC DNA]</scope>
    <source>
        <strain evidence="3 4">DSM 29537</strain>
    </source>
</reference>
<dbReference type="RefSeq" id="WP_121376543.1">
    <property type="nucleotide sequence ID" value="NZ_RBLC01000002.1"/>
</dbReference>
<sequence>MEKHYFDSIYQRTKTLGFLKIVLFFISINSFSQTVLINPNSDGGFENGNTFASNGWTAINASTDSWNVGNVPVAGAGTNCAFVSATGGATWQYSQTSSVIHLYKEITIPANEPKIALSFRWKAGGEGTGANDWDNMKAFLVPASYNPVAGVPIPPTYQVGTLYKLSSTNWNTATIALAIVPGTSYKLVFSWKSDILDVVNPPAAIDQVSMISNPPGNFTSIASGNWNIPATWDANAVPTSADNAIIATGTTVTLNANNLAINDLTVNGTLNYAAAAVTFAVKGNLLVNTGGNLDAFAGTVGKSLVVSRNFTNNGNIDLSKGTVLTNILTFDGIIPQTVGGTGTFTNNVIRNLTFNNSSSGVITWNFNDIRVGGNLTFTKGKVALGTNTLILGTGVTQGTGNNGIGALVYTSGGFVSGTFSRWWANTATGTALTAGTQPTAALGRYPFISNSGISRAAYVQRVTPTVGGQIACRYVDAPTVSPSSISDAGYTLDSRYDGNWTFSTPVTVPVSATYNIALIGQNAYLASNGNSRIVRAASALEGTHLNGTSLPVGQRTGLTLAQLTQAPLYLGVSFADTPNFSIASGNWNNASIWSKGNVPNCTEAVSIASGHTITVNSAANVCKNLTVSLGGTLSVSGGDLVVGCTDNNNSLNILGVFNVTAGTVNVNGNIATSYGSVFSQSGGNINVDGNSGTIATSVPNGTRIINIIPEDSESLNWTGGTLTIVDPHASTTANDVLRVDGTFEGSVNVTAGHTIRFGNGVSTQAGGNATNGFRVNGWATVTGLPLGNVIVEGPAGTNRHLTSTYQFPVYGNLTINDGAECRIPTIYLNGNAVINPGGILTSTTGFFFVNTRFINDSTVSFNPSLNPQQITNNGTIRNLAAAPTANFSNVVVTNGNASGVTLNSPLSLSGTLSLNEGKLNTSNTNLLTVGTATAAGDIAGGSETAFINGPLVRTFASNRTSLGTYSGATLYPVGKNNSYLPFYVDPSTSNGALQIKGEAFTTNSGTFPANVSVLSNNRWEASVVSGNSNFLNANVRITDASIASNSKMLKSATATGEYAVFSPVSIPSSGSLTTYSPIMATDFAGYFSHGQIICTGTVLAPTGTAIQDFVTGQTLADFVVNGTDIIWYDAEIGGNILPLSTLIVSGVTYYASQTINGCESSTKLAVTGGINLQREDFESIAFKYFPNPVENRLNLISSENIESVEIYNFLGQKVFYATFNAMEGEVDFSSLSKGTYILRAKIGELVKNVKIVKK</sequence>
<dbReference type="NCBIfam" id="TIGR04183">
    <property type="entry name" value="Por_Secre_tail"/>
    <property type="match status" value="1"/>
</dbReference>